<gene>
    <name evidence="3" type="ORF">B7P43_G12122</name>
</gene>
<evidence type="ECO:0000259" key="2">
    <source>
        <dbReference type="Pfam" id="PF17906"/>
    </source>
</evidence>
<feature type="domain" description="Tc1-like transposase DDE" evidence="1">
    <location>
        <begin position="113"/>
        <end position="206"/>
    </location>
</feature>
<organism evidence="3 4">
    <name type="scientific">Cryptotermes secundus</name>
    <dbReference type="NCBI Taxonomy" id="105785"/>
    <lineage>
        <taxon>Eukaryota</taxon>
        <taxon>Metazoa</taxon>
        <taxon>Ecdysozoa</taxon>
        <taxon>Arthropoda</taxon>
        <taxon>Hexapoda</taxon>
        <taxon>Insecta</taxon>
        <taxon>Pterygota</taxon>
        <taxon>Neoptera</taxon>
        <taxon>Polyneoptera</taxon>
        <taxon>Dictyoptera</taxon>
        <taxon>Blattodea</taxon>
        <taxon>Blattoidea</taxon>
        <taxon>Termitoidae</taxon>
        <taxon>Kalotermitidae</taxon>
        <taxon>Cryptotermitinae</taxon>
        <taxon>Cryptotermes</taxon>
    </lineage>
</organism>
<evidence type="ECO:0000313" key="3">
    <source>
        <dbReference type="EMBL" id="PNF14609.1"/>
    </source>
</evidence>
<dbReference type="Gene3D" id="1.10.10.1450">
    <property type="match status" value="1"/>
</dbReference>
<dbReference type="InterPro" id="IPR038717">
    <property type="entry name" value="Tc1-like_DDE_dom"/>
</dbReference>
<protein>
    <recommendedName>
        <fullName evidence="5">Mos1 transposase HTH domain-containing protein</fullName>
    </recommendedName>
</protein>
<feature type="domain" description="Mos1 transposase HTH" evidence="2">
    <location>
        <begin position="8"/>
        <end position="52"/>
    </location>
</feature>
<keyword evidence="4" id="KW-1185">Reference proteome</keyword>
<dbReference type="Pfam" id="PF17906">
    <property type="entry name" value="HTH_48"/>
    <property type="match status" value="1"/>
</dbReference>
<dbReference type="PANTHER" id="PTHR46060:SF1">
    <property type="entry name" value="MARINER MOS1 TRANSPOSASE-LIKE PROTEIN"/>
    <property type="match status" value="1"/>
</dbReference>
<dbReference type="InterPro" id="IPR052709">
    <property type="entry name" value="Transposase-MT_Hybrid"/>
</dbReference>
<dbReference type="InParanoid" id="A0A2J7PE56"/>
<reference evidence="3 4" key="1">
    <citation type="submission" date="2017-12" db="EMBL/GenBank/DDBJ databases">
        <title>Hemimetabolous genomes reveal molecular basis of termite eusociality.</title>
        <authorList>
            <person name="Harrison M.C."/>
            <person name="Jongepier E."/>
            <person name="Robertson H.M."/>
            <person name="Arning N."/>
            <person name="Bitard-Feildel T."/>
            <person name="Chao H."/>
            <person name="Childers C.P."/>
            <person name="Dinh H."/>
            <person name="Doddapaneni H."/>
            <person name="Dugan S."/>
            <person name="Gowin J."/>
            <person name="Greiner C."/>
            <person name="Han Y."/>
            <person name="Hu H."/>
            <person name="Hughes D.S.T."/>
            <person name="Huylmans A.-K."/>
            <person name="Kemena C."/>
            <person name="Kremer L.P.M."/>
            <person name="Lee S.L."/>
            <person name="Lopez-Ezquerra A."/>
            <person name="Mallet L."/>
            <person name="Monroy-Kuhn J.M."/>
            <person name="Moser A."/>
            <person name="Murali S.C."/>
            <person name="Muzny D.M."/>
            <person name="Otani S."/>
            <person name="Piulachs M.-D."/>
            <person name="Poelchau M."/>
            <person name="Qu J."/>
            <person name="Schaub F."/>
            <person name="Wada-Katsumata A."/>
            <person name="Worley K.C."/>
            <person name="Xie Q."/>
            <person name="Ylla G."/>
            <person name="Poulsen M."/>
            <person name="Gibbs R.A."/>
            <person name="Schal C."/>
            <person name="Richards S."/>
            <person name="Belles X."/>
            <person name="Korb J."/>
            <person name="Bornberg-Bauer E."/>
        </authorList>
    </citation>
    <scope>NUCLEOTIDE SEQUENCE [LARGE SCALE GENOMIC DNA]</scope>
    <source>
        <tissue evidence="3">Whole body</tissue>
    </source>
</reference>
<dbReference type="InterPro" id="IPR036397">
    <property type="entry name" value="RNaseH_sf"/>
</dbReference>
<evidence type="ECO:0008006" key="5">
    <source>
        <dbReference type="Google" id="ProtNLM"/>
    </source>
</evidence>
<accession>A0A2J7PE56</accession>
<dbReference type="GO" id="GO:0003676">
    <property type="term" value="F:nucleic acid binding"/>
    <property type="evidence" value="ECO:0007669"/>
    <property type="project" value="InterPro"/>
</dbReference>
<comment type="caution">
    <text evidence="3">The sequence shown here is derived from an EMBL/GenBank/DDBJ whole genome shotgun (WGS) entry which is preliminary data.</text>
</comment>
<evidence type="ECO:0000313" key="4">
    <source>
        <dbReference type="Proteomes" id="UP000235965"/>
    </source>
</evidence>
<dbReference type="EMBL" id="NEVH01026109">
    <property type="protein sequence ID" value="PNF14609.1"/>
    <property type="molecule type" value="Genomic_DNA"/>
</dbReference>
<sequence length="250" mass="29496">MADLREQRFCIKFCFKLGKTAAETHQMLKQAFDDKSLGQTQTYDWYKRFKNGRISTDDDDRSGRPSTGTTPENVAEVRDLILQNRRLTIQDLCNTLGLSYDGTVHKEFVPPGQTVNKEFYRDVLKRLREDMRRKRPEKWCTNDWVLHYDNARPHTAYTVQEILAKNKMAVVPHPPYSPDLAPCDFLLFHKMKIKLKGRRFDTVEEIQAEMQTVLNTLPKKDFQDAFEKWQERWDRCMRTKGDYFEGDGAE</sequence>
<dbReference type="PANTHER" id="PTHR46060">
    <property type="entry name" value="MARINER MOS1 TRANSPOSASE-LIKE PROTEIN"/>
    <property type="match status" value="1"/>
</dbReference>
<name>A0A2J7PE56_9NEOP</name>
<dbReference type="Proteomes" id="UP000235965">
    <property type="component" value="Unassembled WGS sequence"/>
</dbReference>
<dbReference type="Gene3D" id="3.30.420.10">
    <property type="entry name" value="Ribonuclease H-like superfamily/Ribonuclease H"/>
    <property type="match status" value="1"/>
</dbReference>
<proteinExistence type="predicted"/>
<dbReference type="OrthoDB" id="6613513at2759"/>
<dbReference type="Pfam" id="PF13358">
    <property type="entry name" value="DDE_3"/>
    <property type="match status" value="1"/>
</dbReference>
<evidence type="ECO:0000259" key="1">
    <source>
        <dbReference type="Pfam" id="PF13358"/>
    </source>
</evidence>
<dbReference type="InterPro" id="IPR041426">
    <property type="entry name" value="Mos1_HTH"/>
</dbReference>
<dbReference type="AlphaFoldDB" id="A0A2J7PE56"/>